<sequence length="1407" mass="157928">MSLTKDPQDWTVDEVVTFLCHEKPGDWSCNLASPDLVALETSLRENYISGSSFLEITDYYVKELGVKAIAQRQYVLKASQWLQRRSTKFQNFQLEQQQPPPKALLEEQQISPERVDDPISTTPLLDVPISTTASSDVPINPAVSLDVPINPSPLPDGSPPAKTGGKRPRRMETTIAERPPTSSLQEIRSPHELPDPNSAVGQEYFFDYLAKAYPPNDADVLPAFGESSSEGEYDTDIHEEIEEDESQSRPATPLDDSGNLEDAEFNEIVDEYINARKAHFDERRLPKELPKGFQIWTRGQQLPSMKSRISTRLAHLEKRCQALRKALAEAQHSSRSSLLQACACLDATIVDILLDKWKLYVLEQPTPPPKVPPLPRTPRAAKPDVNSDGEETLNSDSDSMHDTGEGVEDESSEQSEDSLDLALLSDPEEGDVAQHQEEPRSSTAYPSGPFRDSSSDEDLSHLFYKEENYEPPAAKRRRLEKDSVGQDDSIPPLIPMTALPFDRDVALPSKECEAEGQMEANTYPINPVRRQTLESVVSASDNSSETDDAVRVFDDVYSMTWKTIEESGNRYHLVAKALGGLSDNRINQLSDFLGSYMPFSYQEFTRDALKHMSDDSPVLEGWDPEESHSVMLMTALFVSWINVIQVPLGAFTVKEVKKALVATRYDLDEDQFSPFFECLNDLLGRYKKWLTLSSRVQHHEKELAQHQWLRRKRTAVALNRAQKDGQQRQADQDEAKRAFRSRVDYEQIPAKPVSFGDNVIHLDPYIGSRIQPHQLHGVQFMFREIVENKGPEGCLLAHTMGLGKTMQVISLLVTISNAGASQDPAIRDQIPQELRQLKTLILCPASLIQNWCREFAMWSPDSHNLGKVRPILAKSSTTGPDRTGEICAWNDEGGVLIISYEMFRNLAGNNAGQNEDPEKQSTNKFVKSWLLESPNLVVADEAQVLRNNTTKIAQTTCRIRTRKRIALSGTPLSNGLKDYYWMVDWIAPGYLGTFADFSETFITPIENGSHIDSTWLDRRMALQRQEMFLRIIDPKVQRADMSVLTNKLPPKYEFSVYFELTSLQKVAYNLVIEGIPLGKTANVSSKLLSWLSPIKLCCNHPTLLKENLETRATKSAPSKQRSPSVDDHGLNAGFDVTTEEVTLPRSTVSELDDLFSKVPNLMDPSLSSRVAILDVIVNQAIAVGDKVLVFSSSIPTLNYLAQLMQRTQRKYYLLHGTVATAERPEIIRKFNKDQSIHVFLVSTKAGGIGLNIHAANRVVIFDFLFNPTCEEQAVGRAHRIGQIKPVFVYRLIAGGTIEEKMYGKTVFKSQLAGRLLDDKHIARMGSKAEDKYLVPWEESTQKGGIDEIASEKDAGMMERLRSECAEFILSIKLCGEELDPEDRLTLAEQKSVEDALELRRSKMSLGS</sequence>
<dbReference type="PROSITE" id="PS50105">
    <property type="entry name" value="SAM_DOMAIN"/>
    <property type="match status" value="1"/>
</dbReference>
<dbReference type="Gene3D" id="3.40.50.10810">
    <property type="entry name" value="Tandem AAA-ATPase domain"/>
    <property type="match status" value="1"/>
</dbReference>
<dbReference type="InterPro" id="IPR001660">
    <property type="entry name" value="SAM"/>
</dbReference>
<comment type="caution">
    <text evidence="14">The sequence shown here is derived from an EMBL/GenBank/DDBJ whole genome shotgun (WGS) entry which is preliminary data.</text>
</comment>
<name>A0A9W9UZA0_9EURO</name>
<dbReference type="Gene3D" id="1.10.150.50">
    <property type="entry name" value="Transcription Factor, Ets-1"/>
    <property type="match status" value="1"/>
</dbReference>
<dbReference type="SMART" id="SM00490">
    <property type="entry name" value="HELICc"/>
    <property type="match status" value="1"/>
</dbReference>
<keyword evidence="4" id="KW-0378">Hydrolase</keyword>
<evidence type="ECO:0000256" key="6">
    <source>
        <dbReference type="ARBA" id="ARBA00022840"/>
    </source>
</evidence>
<proteinExistence type="inferred from homology"/>
<dbReference type="Pfam" id="PF00271">
    <property type="entry name" value="Helicase_C"/>
    <property type="match status" value="1"/>
</dbReference>
<dbReference type="InterPro" id="IPR049730">
    <property type="entry name" value="SNF2/RAD54-like_C"/>
</dbReference>
<feature type="region of interest" description="Disordered" evidence="10">
    <location>
        <begin position="365"/>
        <end position="495"/>
    </location>
</feature>
<evidence type="ECO:0000256" key="8">
    <source>
        <dbReference type="ARBA" id="ARBA00023242"/>
    </source>
</evidence>
<dbReference type="InterPro" id="IPR014001">
    <property type="entry name" value="Helicase_ATP-bd"/>
</dbReference>
<feature type="domain" description="SAM" evidence="11">
    <location>
        <begin position="10"/>
        <end position="85"/>
    </location>
</feature>
<feature type="compositionally biased region" description="Polar residues" evidence="10">
    <location>
        <begin position="1113"/>
        <end position="1123"/>
    </location>
</feature>
<dbReference type="PANTHER" id="PTHR45797:SF1">
    <property type="entry name" value="HELICASE ARIP4"/>
    <property type="match status" value="1"/>
</dbReference>
<evidence type="ECO:0000256" key="7">
    <source>
        <dbReference type="ARBA" id="ARBA00023125"/>
    </source>
</evidence>
<protein>
    <submittedName>
        <fullName evidence="14">SNF2-related protein</fullName>
    </submittedName>
</protein>
<reference evidence="14" key="2">
    <citation type="journal article" date="2023" name="IMA Fungus">
        <title>Comparative genomic study of the Penicillium genus elucidates a diverse pangenome and 15 lateral gene transfer events.</title>
        <authorList>
            <person name="Petersen C."/>
            <person name="Sorensen T."/>
            <person name="Nielsen M.R."/>
            <person name="Sondergaard T.E."/>
            <person name="Sorensen J.L."/>
            <person name="Fitzpatrick D.A."/>
            <person name="Frisvad J.C."/>
            <person name="Nielsen K.L."/>
        </authorList>
    </citation>
    <scope>NUCLEOTIDE SEQUENCE</scope>
    <source>
        <strain evidence="14">IBT 3081</strain>
    </source>
</reference>
<dbReference type="InterPro" id="IPR044574">
    <property type="entry name" value="ARIP4-like"/>
</dbReference>
<dbReference type="InterPro" id="IPR001650">
    <property type="entry name" value="Helicase_C-like"/>
</dbReference>
<keyword evidence="8" id="KW-0539">Nucleus</keyword>
<feature type="coiled-coil region" evidence="9">
    <location>
        <begin position="306"/>
        <end position="333"/>
    </location>
</feature>
<dbReference type="GO" id="GO:0005524">
    <property type="term" value="F:ATP binding"/>
    <property type="evidence" value="ECO:0007669"/>
    <property type="project" value="UniProtKB-KW"/>
</dbReference>
<dbReference type="CDD" id="cd18793">
    <property type="entry name" value="SF2_C_SNF"/>
    <property type="match status" value="1"/>
</dbReference>
<feature type="region of interest" description="Disordered" evidence="10">
    <location>
        <begin position="1111"/>
        <end position="1131"/>
    </location>
</feature>
<dbReference type="InterPro" id="IPR056026">
    <property type="entry name" value="DUF7607"/>
</dbReference>
<dbReference type="Pfam" id="PF24580">
    <property type="entry name" value="DUF7607"/>
    <property type="match status" value="1"/>
</dbReference>
<dbReference type="SMART" id="SM00487">
    <property type="entry name" value="DEXDc"/>
    <property type="match status" value="1"/>
</dbReference>
<feature type="domain" description="Helicase ATP-binding" evidence="12">
    <location>
        <begin position="785"/>
        <end position="989"/>
    </location>
</feature>
<dbReference type="GO" id="GO:0003677">
    <property type="term" value="F:DNA binding"/>
    <property type="evidence" value="ECO:0007669"/>
    <property type="project" value="UniProtKB-KW"/>
</dbReference>
<feature type="compositionally biased region" description="Basic and acidic residues" evidence="10">
    <location>
        <begin position="458"/>
        <end position="468"/>
    </location>
</feature>
<dbReference type="PROSITE" id="PS51192">
    <property type="entry name" value="HELICASE_ATP_BIND_1"/>
    <property type="match status" value="1"/>
</dbReference>
<dbReference type="Proteomes" id="UP001147752">
    <property type="component" value="Unassembled WGS sequence"/>
</dbReference>
<dbReference type="GO" id="GO:0005634">
    <property type="term" value="C:nucleus"/>
    <property type="evidence" value="ECO:0007669"/>
    <property type="project" value="UniProtKB-SubCell"/>
</dbReference>
<dbReference type="EMBL" id="JAPZBT010000004">
    <property type="protein sequence ID" value="KAJ5360655.1"/>
    <property type="molecule type" value="Genomic_DNA"/>
</dbReference>
<dbReference type="InterPro" id="IPR038718">
    <property type="entry name" value="SNF2-like_sf"/>
</dbReference>
<feature type="region of interest" description="Disordered" evidence="10">
    <location>
        <begin position="240"/>
        <end position="260"/>
    </location>
</feature>
<dbReference type="PROSITE" id="PS51194">
    <property type="entry name" value="HELICASE_CTER"/>
    <property type="match status" value="1"/>
</dbReference>
<evidence type="ECO:0000313" key="15">
    <source>
        <dbReference type="Proteomes" id="UP001147752"/>
    </source>
</evidence>
<feature type="compositionally biased region" description="Pro residues" evidence="10">
    <location>
        <begin position="365"/>
        <end position="376"/>
    </location>
</feature>
<dbReference type="CDD" id="cd18007">
    <property type="entry name" value="DEXHc_ATRX-like"/>
    <property type="match status" value="1"/>
</dbReference>
<dbReference type="Pfam" id="PF00176">
    <property type="entry name" value="SNF2-rel_dom"/>
    <property type="match status" value="1"/>
</dbReference>
<evidence type="ECO:0000256" key="5">
    <source>
        <dbReference type="ARBA" id="ARBA00022806"/>
    </source>
</evidence>
<evidence type="ECO:0000256" key="3">
    <source>
        <dbReference type="ARBA" id="ARBA00022741"/>
    </source>
</evidence>
<evidence type="ECO:0000259" key="13">
    <source>
        <dbReference type="PROSITE" id="PS51194"/>
    </source>
</evidence>
<feature type="region of interest" description="Disordered" evidence="10">
    <location>
        <begin position="146"/>
        <end position="196"/>
    </location>
</feature>
<dbReference type="InterPro" id="IPR000330">
    <property type="entry name" value="SNF2_N"/>
</dbReference>
<gene>
    <name evidence="14" type="ORF">N7517_009846</name>
</gene>
<keyword evidence="9" id="KW-0175">Coiled coil</keyword>
<dbReference type="PANTHER" id="PTHR45797">
    <property type="entry name" value="RAD54-LIKE"/>
    <property type="match status" value="1"/>
</dbReference>
<dbReference type="GO" id="GO:0004386">
    <property type="term" value="F:helicase activity"/>
    <property type="evidence" value="ECO:0007669"/>
    <property type="project" value="UniProtKB-KW"/>
</dbReference>
<dbReference type="InterPro" id="IPR027417">
    <property type="entry name" value="P-loop_NTPase"/>
</dbReference>
<evidence type="ECO:0000256" key="2">
    <source>
        <dbReference type="ARBA" id="ARBA00007025"/>
    </source>
</evidence>
<reference evidence="14" key="1">
    <citation type="submission" date="2022-12" db="EMBL/GenBank/DDBJ databases">
        <authorList>
            <person name="Petersen C."/>
        </authorList>
    </citation>
    <scope>NUCLEOTIDE SEQUENCE</scope>
    <source>
        <strain evidence="14">IBT 3081</strain>
    </source>
</reference>
<keyword evidence="5" id="KW-0347">Helicase</keyword>
<evidence type="ECO:0000259" key="12">
    <source>
        <dbReference type="PROSITE" id="PS51192"/>
    </source>
</evidence>
<dbReference type="SUPFAM" id="SSF52540">
    <property type="entry name" value="P-loop containing nucleoside triphosphate hydrolases"/>
    <property type="match status" value="2"/>
</dbReference>
<dbReference type="InterPro" id="IPR013761">
    <property type="entry name" value="SAM/pointed_sf"/>
</dbReference>
<feature type="compositionally biased region" description="Acidic residues" evidence="10">
    <location>
        <begin position="405"/>
        <end position="419"/>
    </location>
</feature>
<evidence type="ECO:0000256" key="4">
    <source>
        <dbReference type="ARBA" id="ARBA00022801"/>
    </source>
</evidence>
<evidence type="ECO:0000256" key="9">
    <source>
        <dbReference type="SAM" id="Coils"/>
    </source>
</evidence>
<evidence type="ECO:0000313" key="14">
    <source>
        <dbReference type="EMBL" id="KAJ5360655.1"/>
    </source>
</evidence>
<evidence type="ECO:0000259" key="11">
    <source>
        <dbReference type="PROSITE" id="PS50105"/>
    </source>
</evidence>
<evidence type="ECO:0000256" key="10">
    <source>
        <dbReference type="SAM" id="MobiDB-lite"/>
    </source>
</evidence>
<comment type="similarity">
    <text evidence="2">Belongs to the SNF2/RAD54 helicase family.</text>
</comment>
<dbReference type="Gene3D" id="3.40.50.300">
    <property type="entry name" value="P-loop containing nucleotide triphosphate hydrolases"/>
    <property type="match status" value="1"/>
</dbReference>
<feature type="domain" description="Helicase C-terminal" evidence="13">
    <location>
        <begin position="1175"/>
        <end position="1332"/>
    </location>
</feature>
<dbReference type="RefSeq" id="XP_056576141.1">
    <property type="nucleotide sequence ID" value="XM_056727569.1"/>
</dbReference>
<keyword evidence="6" id="KW-0067">ATP-binding</keyword>
<dbReference type="SUPFAM" id="SSF47769">
    <property type="entry name" value="SAM/Pointed domain"/>
    <property type="match status" value="1"/>
</dbReference>
<dbReference type="GO" id="GO:0016887">
    <property type="term" value="F:ATP hydrolysis activity"/>
    <property type="evidence" value="ECO:0007669"/>
    <property type="project" value="InterPro"/>
</dbReference>
<dbReference type="GeneID" id="81466752"/>
<organism evidence="14 15">
    <name type="scientific">Penicillium concentricum</name>
    <dbReference type="NCBI Taxonomy" id="293559"/>
    <lineage>
        <taxon>Eukaryota</taxon>
        <taxon>Fungi</taxon>
        <taxon>Dikarya</taxon>
        <taxon>Ascomycota</taxon>
        <taxon>Pezizomycotina</taxon>
        <taxon>Eurotiomycetes</taxon>
        <taxon>Eurotiomycetidae</taxon>
        <taxon>Eurotiales</taxon>
        <taxon>Aspergillaceae</taxon>
        <taxon>Penicillium</taxon>
    </lineage>
</organism>
<evidence type="ECO:0000256" key="1">
    <source>
        <dbReference type="ARBA" id="ARBA00004123"/>
    </source>
</evidence>
<comment type="subcellular location">
    <subcellularLocation>
        <location evidence="1">Nucleus</location>
    </subcellularLocation>
</comment>
<keyword evidence="15" id="KW-1185">Reference proteome</keyword>
<keyword evidence="7" id="KW-0238">DNA-binding</keyword>
<dbReference type="OrthoDB" id="2020972at2759"/>
<accession>A0A9W9UZA0</accession>
<keyword evidence="3" id="KW-0547">Nucleotide-binding</keyword>